<comment type="caution">
    <text evidence="1">The sequence shown here is derived from an EMBL/GenBank/DDBJ whole genome shotgun (WGS) entry which is preliminary data.</text>
</comment>
<dbReference type="AlphaFoldDB" id="A0AAP3DK66"/>
<name>A0AAP3DK66_BRELA</name>
<dbReference type="Gene3D" id="2.60.120.10">
    <property type="entry name" value="Jelly Rolls"/>
    <property type="match status" value="1"/>
</dbReference>
<accession>A0AAP3DK66</accession>
<sequence>MINNNKTDSLSDLQVRLCFYMRENRLYYTILLEGQPCPQFESPLICSTLIPVQNVNSHKVCLYRGYLRKDYICEVVPLNQRCRPIFEYELIAEIPLPILHNAFQNDKSEETFKPVHIDFDDGIDRIKRACDQVGLQLGSHILTSRDSNVVMACNLLSVDQLPKGFTKWQLPFFMQGGQFFITSADPGSSVSEHSHPDDGVRFIIAGSIFYDGIELSAGDWMFIPKGKNYSFKVGPLGASMFYCYQCCCALLELSQREVINPDYVRTRQSLQ</sequence>
<reference evidence="1" key="1">
    <citation type="submission" date="2022-09" db="EMBL/GenBank/DDBJ databases">
        <title>Genome analysis and characterization of larvicidal activity of Brevibacillus strains.</title>
        <authorList>
            <person name="Patrusheva E.V."/>
            <person name="Izotova A.O."/>
            <person name="Toshchakov S.V."/>
            <person name="Sineoky S.P."/>
        </authorList>
    </citation>
    <scope>NUCLEOTIDE SEQUENCE</scope>
    <source>
        <strain evidence="1">VKPM_B-13247</strain>
    </source>
</reference>
<gene>
    <name evidence="1" type="ORF">O0554_22410</name>
</gene>
<dbReference type="EMBL" id="JAPTNE010000039">
    <property type="protein sequence ID" value="MCZ0809618.1"/>
    <property type="molecule type" value="Genomic_DNA"/>
</dbReference>
<proteinExistence type="predicted"/>
<evidence type="ECO:0000313" key="2">
    <source>
        <dbReference type="Proteomes" id="UP001077662"/>
    </source>
</evidence>
<dbReference type="InterPro" id="IPR011051">
    <property type="entry name" value="RmlC_Cupin_sf"/>
</dbReference>
<dbReference type="RefSeq" id="WP_258434621.1">
    <property type="nucleotide sequence ID" value="NZ_JANSGW010000039.1"/>
</dbReference>
<dbReference type="SUPFAM" id="SSF51182">
    <property type="entry name" value="RmlC-like cupins"/>
    <property type="match status" value="1"/>
</dbReference>
<protein>
    <recommendedName>
        <fullName evidence="3">Cupin domain-containing protein</fullName>
    </recommendedName>
</protein>
<evidence type="ECO:0000313" key="1">
    <source>
        <dbReference type="EMBL" id="MCZ0809618.1"/>
    </source>
</evidence>
<evidence type="ECO:0008006" key="3">
    <source>
        <dbReference type="Google" id="ProtNLM"/>
    </source>
</evidence>
<dbReference type="Proteomes" id="UP001077662">
    <property type="component" value="Unassembled WGS sequence"/>
</dbReference>
<dbReference type="InterPro" id="IPR014710">
    <property type="entry name" value="RmlC-like_jellyroll"/>
</dbReference>
<organism evidence="1 2">
    <name type="scientific">Brevibacillus laterosporus</name>
    <name type="common">Bacillus laterosporus</name>
    <dbReference type="NCBI Taxonomy" id="1465"/>
    <lineage>
        <taxon>Bacteria</taxon>
        <taxon>Bacillati</taxon>
        <taxon>Bacillota</taxon>
        <taxon>Bacilli</taxon>
        <taxon>Bacillales</taxon>
        <taxon>Paenibacillaceae</taxon>
        <taxon>Brevibacillus</taxon>
    </lineage>
</organism>